<sequence>MGIPLPILKILSNGIDAMEEQKRGFSRDMRKQKAGKLPHGKEDKENKIKRVLELEAAALFEENNRPFLSLTFCVSISLSSLLPSALPRLVWCGVVWCGVLRSGDRKE</sequence>
<dbReference type="AlphaFoldDB" id="A0AAN9L0J8"/>
<gene>
    <name evidence="2" type="ORF">VNO80_31647</name>
</gene>
<evidence type="ECO:0000313" key="2">
    <source>
        <dbReference type="EMBL" id="KAK7327280.1"/>
    </source>
</evidence>
<proteinExistence type="predicted"/>
<keyword evidence="3" id="KW-1185">Reference proteome</keyword>
<dbReference type="Proteomes" id="UP001374584">
    <property type="component" value="Unassembled WGS sequence"/>
</dbReference>
<feature type="compositionally biased region" description="Basic and acidic residues" evidence="1">
    <location>
        <begin position="21"/>
        <end position="31"/>
    </location>
</feature>
<reference evidence="2 3" key="1">
    <citation type="submission" date="2024-01" db="EMBL/GenBank/DDBJ databases">
        <title>The genomes of 5 underutilized Papilionoideae crops provide insights into root nodulation and disease resistanc.</title>
        <authorList>
            <person name="Jiang F."/>
        </authorList>
    </citation>
    <scope>NUCLEOTIDE SEQUENCE [LARGE SCALE GENOMIC DNA]</scope>
    <source>
        <strain evidence="2">JINMINGXINNONG_FW02</strain>
        <tissue evidence="2">Leaves</tissue>
    </source>
</reference>
<evidence type="ECO:0000256" key="1">
    <source>
        <dbReference type="SAM" id="MobiDB-lite"/>
    </source>
</evidence>
<comment type="caution">
    <text evidence="2">The sequence shown here is derived from an EMBL/GenBank/DDBJ whole genome shotgun (WGS) entry which is preliminary data.</text>
</comment>
<protein>
    <submittedName>
        <fullName evidence="2">Uncharacterized protein</fullName>
    </submittedName>
</protein>
<organism evidence="2 3">
    <name type="scientific">Phaseolus coccineus</name>
    <name type="common">Scarlet runner bean</name>
    <name type="synonym">Phaseolus multiflorus</name>
    <dbReference type="NCBI Taxonomy" id="3886"/>
    <lineage>
        <taxon>Eukaryota</taxon>
        <taxon>Viridiplantae</taxon>
        <taxon>Streptophyta</taxon>
        <taxon>Embryophyta</taxon>
        <taxon>Tracheophyta</taxon>
        <taxon>Spermatophyta</taxon>
        <taxon>Magnoliopsida</taxon>
        <taxon>eudicotyledons</taxon>
        <taxon>Gunneridae</taxon>
        <taxon>Pentapetalae</taxon>
        <taxon>rosids</taxon>
        <taxon>fabids</taxon>
        <taxon>Fabales</taxon>
        <taxon>Fabaceae</taxon>
        <taxon>Papilionoideae</taxon>
        <taxon>50 kb inversion clade</taxon>
        <taxon>NPAAA clade</taxon>
        <taxon>indigoferoid/millettioid clade</taxon>
        <taxon>Phaseoleae</taxon>
        <taxon>Phaseolus</taxon>
    </lineage>
</organism>
<feature type="region of interest" description="Disordered" evidence="1">
    <location>
        <begin position="21"/>
        <end position="42"/>
    </location>
</feature>
<dbReference type="EMBL" id="JAYMYR010000017">
    <property type="protein sequence ID" value="KAK7327280.1"/>
    <property type="molecule type" value="Genomic_DNA"/>
</dbReference>
<evidence type="ECO:0000313" key="3">
    <source>
        <dbReference type="Proteomes" id="UP001374584"/>
    </source>
</evidence>
<accession>A0AAN9L0J8</accession>
<name>A0AAN9L0J8_PHACN</name>